<keyword evidence="3" id="KW-0732">Signal</keyword>
<dbReference type="Proteomes" id="UP001432322">
    <property type="component" value="Unassembled WGS sequence"/>
</dbReference>
<evidence type="ECO:0000256" key="2">
    <source>
        <dbReference type="SAM" id="Phobius"/>
    </source>
</evidence>
<proteinExistence type="predicted"/>
<feature type="signal peptide" evidence="3">
    <location>
        <begin position="1"/>
        <end position="37"/>
    </location>
</feature>
<keyword evidence="2" id="KW-0812">Transmembrane</keyword>
<organism evidence="4 5">
    <name type="scientific">Pristionchus fissidentatus</name>
    <dbReference type="NCBI Taxonomy" id="1538716"/>
    <lineage>
        <taxon>Eukaryota</taxon>
        <taxon>Metazoa</taxon>
        <taxon>Ecdysozoa</taxon>
        <taxon>Nematoda</taxon>
        <taxon>Chromadorea</taxon>
        <taxon>Rhabditida</taxon>
        <taxon>Rhabditina</taxon>
        <taxon>Diplogasteromorpha</taxon>
        <taxon>Diplogasteroidea</taxon>
        <taxon>Neodiplogasteridae</taxon>
        <taxon>Pristionchus</taxon>
    </lineage>
</organism>
<feature type="chain" id="PRO_5043652522" evidence="3">
    <location>
        <begin position="38"/>
        <end position="687"/>
    </location>
</feature>
<feature type="compositionally biased region" description="Low complexity" evidence="1">
    <location>
        <begin position="676"/>
        <end position="687"/>
    </location>
</feature>
<protein>
    <submittedName>
        <fullName evidence="4">Uncharacterized protein</fullName>
    </submittedName>
</protein>
<feature type="compositionally biased region" description="Basic and acidic residues" evidence="1">
    <location>
        <begin position="599"/>
        <end position="611"/>
    </location>
</feature>
<feature type="non-terminal residue" evidence="4">
    <location>
        <position position="1"/>
    </location>
</feature>
<dbReference type="EMBL" id="BTSY01000003">
    <property type="protein sequence ID" value="GMT20051.1"/>
    <property type="molecule type" value="Genomic_DNA"/>
</dbReference>
<feature type="region of interest" description="Disordered" evidence="1">
    <location>
        <begin position="506"/>
        <end position="687"/>
    </location>
</feature>
<comment type="caution">
    <text evidence="4">The sequence shown here is derived from an EMBL/GenBank/DDBJ whole genome shotgun (WGS) entry which is preliminary data.</text>
</comment>
<name>A0AAV5VKW1_9BILA</name>
<feature type="compositionally biased region" description="Low complexity" evidence="1">
    <location>
        <begin position="535"/>
        <end position="545"/>
    </location>
</feature>
<keyword evidence="2" id="KW-1133">Transmembrane helix</keyword>
<keyword evidence="2" id="KW-0472">Membrane</keyword>
<evidence type="ECO:0000256" key="1">
    <source>
        <dbReference type="SAM" id="MobiDB-lite"/>
    </source>
</evidence>
<evidence type="ECO:0000313" key="4">
    <source>
        <dbReference type="EMBL" id="GMT20051.1"/>
    </source>
</evidence>
<feature type="compositionally biased region" description="Low complexity" evidence="1">
    <location>
        <begin position="506"/>
        <end position="524"/>
    </location>
</feature>
<dbReference type="AlphaFoldDB" id="A0AAV5VKW1"/>
<feature type="transmembrane region" description="Helical" evidence="2">
    <location>
        <begin position="466"/>
        <end position="487"/>
    </location>
</feature>
<accession>A0AAV5VKW1</accession>
<evidence type="ECO:0000256" key="3">
    <source>
        <dbReference type="SAM" id="SignalP"/>
    </source>
</evidence>
<feature type="non-terminal residue" evidence="4">
    <location>
        <position position="687"/>
    </location>
</feature>
<evidence type="ECO:0000313" key="5">
    <source>
        <dbReference type="Proteomes" id="UP001432322"/>
    </source>
</evidence>
<keyword evidence="5" id="KW-1185">Reference proteome</keyword>
<gene>
    <name evidence="4" type="ORF">PFISCL1PPCAC_11348</name>
</gene>
<reference evidence="4" key="1">
    <citation type="submission" date="2023-10" db="EMBL/GenBank/DDBJ databases">
        <title>Genome assembly of Pristionchus species.</title>
        <authorList>
            <person name="Yoshida K."/>
            <person name="Sommer R.J."/>
        </authorList>
    </citation>
    <scope>NUCLEOTIDE SEQUENCE</scope>
    <source>
        <strain evidence="4">RS5133</strain>
    </source>
</reference>
<sequence length="687" mass="73158">ISSPLAGRSLVPLIDRRMKMDVTSLLLLLMFIITAQSTDTSTTEPLCGKEMECLVPIACKTPSSTKTTLSILEENEKIVDSCGSILKMRAYTKKKILMVFKTLNENVKSITLTKDTTSIECSTDGSTVAAEYKENAQSELWLHLTVMTYIAELIRQQVSPLLCQFIVEDTVEIFADNNEAQLSTDEPATFEYQGLALRTEGTCDPENARALKTGDIGGTTVVNATGMFDILECPAGYKLRYGKDGAATLEKASKLECKKENRVFAYVPVESTSGTKEPIPGKFIAECSAPTCSLCGYIPTVISGEEPTIAQKGECKELTFRCPPESYLQVNSMIWASSNKWTAQCKYANDKHVWELEKTLIDKETNVSCITNKCRSLETQCVGVRSKCAVPINKKVPVCTGGGKLKINGVTGTIGSCDETIGDWTYNLRGEKEERVLSEKEELTCGTEDKIDSALQTGGMSGATTGLIAGGVIILCVIGAIVGVVCCMRARKKKQAAAVANTTAFNTPLPASAGTATAKSAKSTTKSDKQPRGDAAPSAAAAAEAAADKDKPVTWNWTSAGFPDPKAKTGGPEPAEEKGKPPLPFNWATDGYPNLKTETGGREETQTKGKEITGGNETTGATSDRHNAPPLPDRYTGGTTGGAVTDLDMETTGLKDVPSLPDRETTGGTTGGTTGNIGAQTTGARIP</sequence>